<evidence type="ECO:0000313" key="2">
    <source>
        <dbReference type="Proteomes" id="UP001060085"/>
    </source>
</evidence>
<accession>A0ACC0CEC6</accession>
<comment type="caution">
    <text evidence="1">The sequence shown here is derived from an EMBL/GenBank/DDBJ whole genome shotgun (WGS) entry which is preliminary data.</text>
</comment>
<reference evidence="2" key="1">
    <citation type="journal article" date="2023" name="Nat. Plants">
        <title>Single-cell RNA sequencing provides a high-resolution roadmap for understanding the multicellular compartmentation of specialized metabolism.</title>
        <authorList>
            <person name="Sun S."/>
            <person name="Shen X."/>
            <person name="Li Y."/>
            <person name="Li Y."/>
            <person name="Wang S."/>
            <person name="Li R."/>
            <person name="Zhang H."/>
            <person name="Shen G."/>
            <person name="Guo B."/>
            <person name="Wei J."/>
            <person name="Xu J."/>
            <person name="St-Pierre B."/>
            <person name="Chen S."/>
            <person name="Sun C."/>
        </authorList>
    </citation>
    <scope>NUCLEOTIDE SEQUENCE [LARGE SCALE GENOMIC DNA]</scope>
</reference>
<gene>
    <name evidence="1" type="ORF">M9H77_04513</name>
</gene>
<protein>
    <submittedName>
        <fullName evidence="1">Uncharacterized protein</fullName>
    </submittedName>
</protein>
<dbReference type="Proteomes" id="UP001060085">
    <property type="component" value="Linkage Group LG01"/>
</dbReference>
<evidence type="ECO:0000313" key="1">
    <source>
        <dbReference type="EMBL" id="KAI5683285.1"/>
    </source>
</evidence>
<organism evidence="1 2">
    <name type="scientific">Catharanthus roseus</name>
    <name type="common">Madagascar periwinkle</name>
    <name type="synonym">Vinca rosea</name>
    <dbReference type="NCBI Taxonomy" id="4058"/>
    <lineage>
        <taxon>Eukaryota</taxon>
        <taxon>Viridiplantae</taxon>
        <taxon>Streptophyta</taxon>
        <taxon>Embryophyta</taxon>
        <taxon>Tracheophyta</taxon>
        <taxon>Spermatophyta</taxon>
        <taxon>Magnoliopsida</taxon>
        <taxon>eudicotyledons</taxon>
        <taxon>Gunneridae</taxon>
        <taxon>Pentapetalae</taxon>
        <taxon>asterids</taxon>
        <taxon>lamiids</taxon>
        <taxon>Gentianales</taxon>
        <taxon>Apocynaceae</taxon>
        <taxon>Rauvolfioideae</taxon>
        <taxon>Vinceae</taxon>
        <taxon>Catharanthinae</taxon>
        <taxon>Catharanthus</taxon>
    </lineage>
</organism>
<sequence>MASSSSGKRPVASSLNHNTSNPSRDSKASREEIGDVDIVSDHVAEQEDDLEELAEDMSFDDIEGDSYIVQDEVDVYTNYLKLAKDMSIDEIEEVKDVTKLPLNDLLGSLRTYEVSLDFESKCKGIALKAKHSSSNITTYSEEEVIMLTQDFGKFLRRTGKTSKPQGRFKAYIRGRKNHNAKCTYTLKKNRSLNTTHSDDDKKSDTEDDEEDRDSNETLASNVVIDLGDTSMHNSHQDASDDDFVYSDEKVTYEELQDNYSLLYTK</sequence>
<dbReference type="EMBL" id="CM044701">
    <property type="protein sequence ID" value="KAI5683285.1"/>
    <property type="molecule type" value="Genomic_DNA"/>
</dbReference>
<keyword evidence="2" id="KW-1185">Reference proteome</keyword>
<name>A0ACC0CEC6_CATRO</name>
<proteinExistence type="predicted"/>